<evidence type="ECO:0000313" key="2">
    <source>
        <dbReference type="EMBL" id="SVD46104.1"/>
    </source>
</evidence>
<dbReference type="Gene3D" id="1.20.1250.20">
    <property type="entry name" value="MFS general substrate transporter like domains"/>
    <property type="match status" value="1"/>
</dbReference>
<feature type="non-terminal residue" evidence="2">
    <location>
        <position position="285"/>
    </location>
</feature>
<dbReference type="GO" id="GO:0005886">
    <property type="term" value="C:plasma membrane"/>
    <property type="evidence" value="ECO:0007669"/>
    <property type="project" value="TreeGrafter"/>
</dbReference>
<reference evidence="2" key="1">
    <citation type="submission" date="2018-05" db="EMBL/GenBank/DDBJ databases">
        <authorList>
            <person name="Lanie J.A."/>
            <person name="Ng W.-L."/>
            <person name="Kazmierczak K.M."/>
            <person name="Andrzejewski T.M."/>
            <person name="Davidsen T.M."/>
            <person name="Wayne K.J."/>
            <person name="Tettelin H."/>
            <person name="Glass J.I."/>
            <person name="Rusch D."/>
            <person name="Podicherti R."/>
            <person name="Tsui H.-C.T."/>
            <person name="Winkler M.E."/>
        </authorList>
    </citation>
    <scope>NUCLEOTIDE SEQUENCE</scope>
</reference>
<organism evidence="2">
    <name type="scientific">marine metagenome</name>
    <dbReference type="NCBI Taxonomy" id="408172"/>
    <lineage>
        <taxon>unclassified sequences</taxon>
        <taxon>metagenomes</taxon>
        <taxon>ecological metagenomes</taxon>
    </lineage>
</organism>
<protein>
    <recommendedName>
        <fullName evidence="3">Major facilitator superfamily (MFS) profile domain-containing protein</fullName>
    </recommendedName>
</protein>
<feature type="transmembrane region" description="Helical" evidence="1">
    <location>
        <begin position="146"/>
        <end position="165"/>
    </location>
</feature>
<feature type="transmembrane region" description="Helical" evidence="1">
    <location>
        <begin position="209"/>
        <end position="228"/>
    </location>
</feature>
<feature type="transmembrane region" description="Helical" evidence="1">
    <location>
        <begin position="53"/>
        <end position="74"/>
    </location>
</feature>
<accession>A0A382VHY7</accession>
<dbReference type="Pfam" id="PF13347">
    <property type="entry name" value="MFS_2"/>
    <property type="match status" value="1"/>
</dbReference>
<keyword evidence="1" id="KW-0812">Transmembrane</keyword>
<evidence type="ECO:0008006" key="3">
    <source>
        <dbReference type="Google" id="ProtNLM"/>
    </source>
</evidence>
<dbReference type="EMBL" id="UINC01152107">
    <property type="protein sequence ID" value="SVD46104.1"/>
    <property type="molecule type" value="Genomic_DNA"/>
</dbReference>
<dbReference type="PANTHER" id="PTHR11328">
    <property type="entry name" value="MAJOR FACILITATOR SUPERFAMILY DOMAIN-CONTAINING PROTEIN"/>
    <property type="match status" value="1"/>
</dbReference>
<gene>
    <name evidence="2" type="ORF">METZ01_LOCUS398958</name>
</gene>
<keyword evidence="1" id="KW-1133">Transmembrane helix</keyword>
<dbReference type="InterPro" id="IPR036259">
    <property type="entry name" value="MFS_trans_sf"/>
</dbReference>
<feature type="transmembrane region" description="Helical" evidence="1">
    <location>
        <begin position="109"/>
        <end position="134"/>
    </location>
</feature>
<name>A0A382VHY7_9ZZZZ</name>
<evidence type="ECO:0000256" key="1">
    <source>
        <dbReference type="SAM" id="Phobius"/>
    </source>
</evidence>
<dbReference type="GO" id="GO:0008643">
    <property type="term" value="P:carbohydrate transport"/>
    <property type="evidence" value="ECO:0007669"/>
    <property type="project" value="InterPro"/>
</dbReference>
<dbReference type="PANTHER" id="PTHR11328:SF24">
    <property type="entry name" value="MAJOR FACILITATOR SUPERFAMILY (MFS) PROFILE DOMAIN-CONTAINING PROTEIN"/>
    <property type="match status" value="1"/>
</dbReference>
<keyword evidence="1" id="KW-0472">Membrane</keyword>
<proteinExistence type="predicted"/>
<dbReference type="SUPFAM" id="SSF103473">
    <property type="entry name" value="MFS general substrate transporter"/>
    <property type="match status" value="1"/>
</dbReference>
<sequence length="285" mass="31405">GAEMVEDYEDRSKLFAYQAFISAMAVAAAYGLITKYYFPTTPEFDPGFLNPESYSHMAFAFPCVMIIAIVLCVLGTKNEIPYLRETQIRERFSTLTVFREMKAVLSNRSFVAVFLGLLFGAVISGVESAFMPFLGIHFWGFTTEDLSYLMYVGLFVFPVAFYLTPTLTRLIDKRMSVIIPLACWILAVNIPISLRLLDVPWYPVNGSPWVLVIFIGYSCVGALAAPIIGASTNSMLADIADEHELDSGIRREGVIYAFRAFAGKATNAMGIAVGGVLLGAIEFPT</sequence>
<dbReference type="InterPro" id="IPR039672">
    <property type="entry name" value="MFS_2"/>
</dbReference>
<dbReference type="AlphaFoldDB" id="A0A382VHY7"/>
<feature type="non-terminal residue" evidence="2">
    <location>
        <position position="1"/>
    </location>
</feature>
<dbReference type="GO" id="GO:0015293">
    <property type="term" value="F:symporter activity"/>
    <property type="evidence" value="ECO:0007669"/>
    <property type="project" value="InterPro"/>
</dbReference>
<feature type="transmembrane region" description="Helical" evidence="1">
    <location>
        <begin position="14"/>
        <end position="33"/>
    </location>
</feature>
<feature type="transmembrane region" description="Helical" evidence="1">
    <location>
        <begin position="177"/>
        <end position="197"/>
    </location>
</feature>